<comment type="caution">
    <text evidence="1">The sequence shown here is derived from an EMBL/GenBank/DDBJ whole genome shotgun (WGS) entry which is preliminary data.</text>
</comment>
<gene>
    <name evidence="1" type="ORF">H2199_002701</name>
</gene>
<dbReference type="Proteomes" id="UP001172680">
    <property type="component" value="Unassembled WGS sequence"/>
</dbReference>
<evidence type="ECO:0000313" key="2">
    <source>
        <dbReference type="Proteomes" id="UP001172680"/>
    </source>
</evidence>
<reference evidence="1" key="1">
    <citation type="submission" date="2022-10" db="EMBL/GenBank/DDBJ databases">
        <title>Culturing micro-colonial fungi from biological soil crusts in the Mojave desert and describing Neophaeococcomyces mojavensis, and introducing the new genera and species Taxawa tesnikishii.</title>
        <authorList>
            <person name="Kurbessoian T."/>
            <person name="Stajich J.E."/>
        </authorList>
    </citation>
    <scope>NUCLEOTIDE SEQUENCE</scope>
    <source>
        <strain evidence="1">JES_115</strain>
    </source>
</reference>
<dbReference type="EMBL" id="JAPDRP010000006">
    <property type="protein sequence ID" value="KAJ9646652.1"/>
    <property type="molecule type" value="Genomic_DNA"/>
</dbReference>
<sequence length="467" mass="50403">MDNLETTQNITTVGTEVKAEPGVYVNEVIPDISLPDHVLNVLREQLRPFSCEIFVPGQEGYDEKIERFSDMAVKRAGAVILVTSAEEVSIVVKIARVKHIQFVVSAGRHSTGGASSVEGGIIIDLRKMRKVTVDPEAKTITAEGGCTWEDVDVEAAKYGLATVGGTVNHTGIGGLTLGGGFGWLSSKYGLTIDNLLSATMVLANGSIVITSSTENPDLFWAIRGCGASFGVAVDFTYRAYEQKDPVWAGLLGFTADKLQGIVKFANWHHGANTGDQCVLFGFSAPPPMNQPMILCAVFFCGAQQAAEEYFAELTALGPVINQVGSMPYEKVNGMLNAAVNFGGRKTGGGSAVKLPLEPLFVQEVFDDFAKFVGSHKGVGESLILFEIIPFKKIAEVPLEATAHGSRGEYYNVGSLFKWYEPELDATVRAFSRSVNQKIRERGGTMTERGVGAYSNYIGELHDCYAWE</sequence>
<organism evidence="1 2">
    <name type="scientific">Coniosporium tulheliwenetii</name>
    <dbReference type="NCBI Taxonomy" id="3383036"/>
    <lineage>
        <taxon>Eukaryota</taxon>
        <taxon>Fungi</taxon>
        <taxon>Dikarya</taxon>
        <taxon>Ascomycota</taxon>
        <taxon>Pezizomycotina</taxon>
        <taxon>Dothideomycetes</taxon>
        <taxon>Dothideomycetes incertae sedis</taxon>
        <taxon>Coniosporium</taxon>
    </lineage>
</organism>
<name>A0ACC2ZG74_9PEZI</name>
<proteinExistence type="predicted"/>
<accession>A0ACC2ZG74</accession>
<protein>
    <submittedName>
        <fullName evidence="1">Uncharacterized protein</fullName>
    </submittedName>
</protein>
<evidence type="ECO:0000313" key="1">
    <source>
        <dbReference type="EMBL" id="KAJ9646652.1"/>
    </source>
</evidence>
<keyword evidence="2" id="KW-1185">Reference proteome</keyword>